<organism evidence="2 3">
    <name type="scientific">Pedobacter riviphilus</name>
    <dbReference type="NCBI Taxonomy" id="2766984"/>
    <lineage>
        <taxon>Bacteria</taxon>
        <taxon>Pseudomonadati</taxon>
        <taxon>Bacteroidota</taxon>
        <taxon>Sphingobacteriia</taxon>
        <taxon>Sphingobacteriales</taxon>
        <taxon>Sphingobacteriaceae</taxon>
        <taxon>Pedobacter</taxon>
    </lineage>
</organism>
<protein>
    <submittedName>
        <fullName evidence="2">Uncharacterized protein</fullName>
    </submittedName>
</protein>
<keyword evidence="1" id="KW-0732">Signal</keyword>
<feature type="signal peptide" evidence="1">
    <location>
        <begin position="1"/>
        <end position="19"/>
    </location>
</feature>
<dbReference type="Proteomes" id="UP000516439">
    <property type="component" value="Chromosome"/>
</dbReference>
<reference evidence="2 3" key="1">
    <citation type="submission" date="2020-09" db="EMBL/GenBank/DDBJ databases">
        <title>Pedobacter sp. SW-16 isolated from soil near Yeocheon.</title>
        <authorList>
            <person name="Im H.S."/>
            <person name="Joung Y."/>
            <person name="Lee S.-S."/>
        </authorList>
    </citation>
    <scope>NUCLEOTIDE SEQUENCE [LARGE SCALE GENOMIC DNA]</scope>
    <source>
        <strain evidence="2 3">SW-16</strain>
    </source>
</reference>
<proteinExistence type="predicted"/>
<accession>A0ABX6TLM2</accession>
<evidence type="ECO:0000313" key="2">
    <source>
        <dbReference type="EMBL" id="QNR86414.1"/>
    </source>
</evidence>
<evidence type="ECO:0000256" key="1">
    <source>
        <dbReference type="SAM" id="SignalP"/>
    </source>
</evidence>
<evidence type="ECO:0000313" key="3">
    <source>
        <dbReference type="Proteomes" id="UP000516439"/>
    </source>
</evidence>
<name>A0ABX6TLM2_9SPHI</name>
<sequence>MTRFTALTILLFTVCGAKAQSDLELNRDSIIGWQYISNPLNAKVIYKPVKSQDGGVYSVWQQQASDLLINWIQQSYLPRGLVMRTIAKNDERWYLDGNGPLHSYGVNFLGYSTHFVKGKIDLHCCEQGQRLVAGFNDFPGSFIKGFNPGGMYFFAEQAQFASGDDDAQLSKENIDKSIQPNLYNYRTYLDHYHNNGQQVFKMGVVVPKNGEWPFKPVLVKDAVAYIQQQMATYPGIMQKNPYSVEPLKKNLERLKPYYNEVVKLNASYNYDNGINDGNGHYLLNSEAIINGKGSNKTFPEYNILVSTTQQTIDQTKTDGPLWMYFNLTPAIVNLEGNPAKFDTKFGTGISHMIYSLLNNFNFDFVAKWLAQPDTRKTMVYTPLKIPAKSTGNILVVPTAVSATSSEKNKDPNTILYLYEDFEGYPVGFLSAKGWHTHGRDGHSVENVTLNKINGKSGKWVSIPDMYTFYPDFNKPLGSSFTVNYDLYFGNDVQSNRTPLYFRLDTKDPNKSNPIDLHDINREGFQFAIAMSGETETSKRFMSTSSNEIIGKVKIPAFKANDIAHISISIKGAVVAIAVNGKEIMRDENVIPSGKIFKRYGWYCGVPGVHLGNIEIRK</sequence>
<feature type="chain" id="PRO_5047348698" evidence="1">
    <location>
        <begin position="20"/>
        <end position="617"/>
    </location>
</feature>
<keyword evidence="3" id="KW-1185">Reference proteome</keyword>
<dbReference type="EMBL" id="CP061171">
    <property type="protein sequence ID" value="QNR86414.1"/>
    <property type="molecule type" value="Genomic_DNA"/>
</dbReference>
<dbReference type="RefSeq" id="WP_190328593.1">
    <property type="nucleotide sequence ID" value="NZ_CP061171.1"/>
</dbReference>
<gene>
    <name evidence="2" type="ORF">H9N25_08495</name>
</gene>